<evidence type="ECO:0000256" key="1">
    <source>
        <dbReference type="ARBA" id="ARBA00009737"/>
    </source>
</evidence>
<gene>
    <name evidence="2" type="ORF">GSMUA_203610.1</name>
</gene>
<feature type="non-terminal residue" evidence="2">
    <location>
        <position position="248"/>
    </location>
</feature>
<reference evidence="2" key="1">
    <citation type="submission" date="2021-03" db="EMBL/GenBank/DDBJ databases">
        <authorList>
            <consortium name="Genoscope - CEA"/>
            <person name="William W."/>
        </authorList>
    </citation>
    <scope>NUCLEOTIDE SEQUENCE</scope>
    <source>
        <strain evidence="2">Doubled-haploid Pahang</strain>
    </source>
</reference>
<dbReference type="Pfam" id="PF05755">
    <property type="entry name" value="REF"/>
    <property type="match status" value="1"/>
</dbReference>
<organism evidence="2">
    <name type="scientific">Musa acuminata subsp. malaccensis</name>
    <name type="common">Wild banana</name>
    <name type="synonym">Musa malaccensis</name>
    <dbReference type="NCBI Taxonomy" id="214687"/>
    <lineage>
        <taxon>Eukaryota</taxon>
        <taxon>Viridiplantae</taxon>
        <taxon>Streptophyta</taxon>
        <taxon>Embryophyta</taxon>
        <taxon>Tracheophyta</taxon>
        <taxon>Spermatophyta</taxon>
        <taxon>Magnoliopsida</taxon>
        <taxon>Liliopsida</taxon>
        <taxon>Zingiberales</taxon>
        <taxon>Musaceae</taxon>
        <taxon>Musa</taxon>
    </lineage>
</organism>
<sequence length="248" mass="26536">TEAALSIPNYFGQKSSLSSRGVLLSDSIVPRMADPVTESPQIAQEEAIEQERLRYLEFVHAAAIHAVLCAARLYVYAKESAGPLRPGVQTVEGTVKTVVGPVYDKIHGVPFELLKFVDRKVEVTVQELDRRVPSVVKEASSAARSAAGEVQRAGLVGSAAGLVRSLYAKYEPAAEQAAASAWRSLNRLPLVPQVAQVVVPTAAHLSEKYNQAVSSSAEKGYAVSAYLPLVPTERMARVFGDNVATAAH</sequence>
<dbReference type="PANTHER" id="PTHR33732:SF9">
    <property type="entry name" value="REF_SRPP-LIKE PROTEIN OS05G0151300_LOC_OS05G05940"/>
    <property type="match status" value="1"/>
</dbReference>
<accession>A0A8D7AK70</accession>
<dbReference type="AlphaFoldDB" id="A0A8D7AK70"/>
<evidence type="ECO:0000313" key="2">
    <source>
        <dbReference type="EMBL" id="CAG1848775.1"/>
    </source>
</evidence>
<protein>
    <submittedName>
        <fullName evidence="2">(wild Malaysian banana) hypothetical protein</fullName>
    </submittedName>
</protein>
<dbReference type="InterPro" id="IPR008802">
    <property type="entry name" value="REF"/>
</dbReference>
<dbReference type="EMBL" id="HG996468">
    <property type="protein sequence ID" value="CAG1848775.1"/>
    <property type="molecule type" value="Genomic_DNA"/>
</dbReference>
<proteinExistence type="inferred from homology"/>
<dbReference type="PANTHER" id="PTHR33732">
    <property type="entry name" value="REF/SRPP-LIKE PROTEIN OS05G0151300/LOC_OS05G05940"/>
    <property type="match status" value="1"/>
</dbReference>
<comment type="similarity">
    <text evidence="1">Belongs to the REF/SRPP family.</text>
</comment>
<name>A0A8D7AK70_MUSAM</name>